<gene>
    <name evidence="5" type="ORF">C4B63_4g509</name>
</gene>
<accession>A0A2V2VY89</accession>
<dbReference type="PROSITE" id="PS50059">
    <property type="entry name" value="FKBP_PPIASE"/>
    <property type="match status" value="1"/>
</dbReference>
<dbReference type="VEuPathDB" id="TriTrypDB:ECC02_003190"/>
<dbReference type="VEuPathDB" id="TriTrypDB:BCY84_18528"/>
<dbReference type="InterPro" id="IPR001179">
    <property type="entry name" value="PPIase_FKBP_dom"/>
</dbReference>
<comment type="caution">
    <text evidence="5">The sequence shown here is derived from an EMBL/GenBank/DDBJ whole genome shotgun (WGS) entry which is preliminary data.</text>
</comment>
<feature type="transmembrane region" description="Helical" evidence="3">
    <location>
        <begin position="62"/>
        <end position="80"/>
    </location>
</feature>
<dbReference type="EMBL" id="PRFA01000004">
    <property type="protein sequence ID" value="PWV01350.1"/>
    <property type="molecule type" value="Genomic_DNA"/>
</dbReference>
<comment type="catalytic activity">
    <reaction evidence="1">
        <text>[protein]-peptidylproline (omega=180) = [protein]-peptidylproline (omega=0)</text>
        <dbReference type="Rhea" id="RHEA:16237"/>
        <dbReference type="Rhea" id="RHEA-COMP:10747"/>
        <dbReference type="Rhea" id="RHEA-COMP:10748"/>
        <dbReference type="ChEBI" id="CHEBI:83833"/>
        <dbReference type="ChEBI" id="CHEBI:83834"/>
        <dbReference type="EC" id="5.2.1.8"/>
    </reaction>
</comment>
<evidence type="ECO:0000313" key="5">
    <source>
        <dbReference type="EMBL" id="PWV01350.1"/>
    </source>
</evidence>
<proteinExistence type="predicted"/>
<evidence type="ECO:0000256" key="3">
    <source>
        <dbReference type="SAM" id="Phobius"/>
    </source>
</evidence>
<dbReference type="VEuPathDB" id="TriTrypDB:TCDM_05363"/>
<feature type="compositionally biased region" description="Low complexity" evidence="2">
    <location>
        <begin position="1"/>
        <end position="16"/>
    </location>
</feature>
<evidence type="ECO:0000256" key="2">
    <source>
        <dbReference type="SAM" id="MobiDB-lite"/>
    </source>
</evidence>
<keyword evidence="1 5" id="KW-0413">Isomerase</keyword>
<dbReference type="SUPFAM" id="SSF54534">
    <property type="entry name" value="FKBP-like"/>
    <property type="match status" value="1"/>
</dbReference>
<dbReference type="InterPro" id="IPR046357">
    <property type="entry name" value="PPIase_dom_sf"/>
</dbReference>
<dbReference type="GO" id="GO:0003755">
    <property type="term" value="F:peptidyl-prolyl cis-trans isomerase activity"/>
    <property type="evidence" value="ECO:0007669"/>
    <property type="project" value="UniProtKB-KW"/>
</dbReference>
<dbReference type="VEuPathDB" id="TriTrypDB:TcCL_NonESM13836"/>
<dbReference type="AlphaFoldDB" id="A0A2V2VY89"/>
<feature type="region of interest" description="Disordered" evidence="2">
    <location>
        <begin position="1"/>
        <end position="51"/>
    </location>
</feature>
<dbReference type="VEuPathDB" id="TriTrypDB:TcCLB.511295.10"/>
<dbReference type="VEuPathDB" id="TriTrypDB:C3747_2g289"/>
<dbReference type="VEuPathDB" id="TriTrypDB:TcBrA4_0086410"/>
<dbReference type="VEuPathDB" id="TriTrypDB:C4B63_4g509"/>
<dbReference type="Gene3D" id="3.10.50.40">
    <property type="match status" value="1"/>
</dbReference>
<sequence>MSTGSEKSSGGVVSASEGEETLSDALPETAAAATRTSHDVNTDPQHVQPPPSRLMGGVMESYAVWLAVLVLLLAVGNWRYDAYMMFANHDDLQTRYTDYLTKRWSREGEALLANASLDPSFIHYRGARIHFRAITRRVPISGTTPTQFQVKIGLPEVDNDNRWRGDEDETDDKWRELRNELRCVGEEGKLRFHIVGFLSDGTRFFSTYVNGMKAEGHNLQHSFLCFQKVVSLMCTGDKWEIVCAPEEVYGPDGGENVPPAATTVWRVSVESVESRRITTRKEAEALLAASVVHAKGTPRMTRKQIFERSKAYLPFSKTL</sequence>
<keyword evidence="3" id="KW-0472">Membrane</keyword>
<reference evidence="5 6" key="1">
    <citation type="journal article" date="2018" name="Microb. Genom.">
        <title>Expanding an expanded genome: long-read sequencing of Trypanosoma cruzi.</title>
        <authorList>
            <person name="Berna L."/>
            <person name="Rodriguez M."/>
            <person name="Chiribao M.L."/>
            <person name="Parodi-Talice A."/>
            <person name="Pita S."/>
            <person name="Rijo G."/>
            <person name="Alvarez-Valin F."/>
            <person name="Robello C."/>
        </authorList>
    </citation>
    <scope>NUCLEOTIDE SEQUENCE [LARGE SCALE GENOMIC DNA]</scope>
    <source>
        <strain evidence="5 6">Dm28c</strain>
    </source>
</reference>
<dbReference type="VEuPathDB" id="TriTrypDB:TCSYLVIO_006006"/>
<dbReference type="VEuPathDB" id="TriTrypDB:Tc_MARK_4713"/>
<evidence type="ECO:0000313" key="6">
    <source>
        <dbReference type="Proteomes" id="UP000246121"/>
    </source>
</evidence>
<keyword evidence="1" id="KW-0697">Rotamase</keyword>
<keyword evidence="3" id="KW-0812">Transmembrane</keyword>
<dbReference type="Pfam" id="PF00254">
    <property type="entry name" value="FKBP_C"/>
    <property type="match status" value="1"/>
</dbReference>
<dbReference type="EC" id="5.2.1.8" evidence="1"/>
<dbReference type="VEuPathDB" id="TriTrypDB:TcG_00147"/>
<dbReference type="Proteomes" id="UP000246121">
    <property type="component" value="Unassembled WGS sequence"/>
</dbReference>
<organism evidence="5 6">
    <name type="scientific">Trypanosoma cruzi</name>
    <dbReference type="NCBI Taxonomy" id="5693"/>
    <lineage>
        <taxon>Eukaryota</taxon>
        <taxon>Discoba</taxon>
        <taxon>Euglenozoa</taxon>
        <taxon>Kinetoplastea</taxon>
        <taxon>Metakinetoplastina</taxon>
        <taxon>Trypanosomatida</taxon>
        <taxon>Trypanosomatidae</taxon>
        <taxon>Trypanosoma</taxon>
        <taxon>Schizotrypanum</taxon>
    </lineage>
</organism>
<evidence type="ECO:0000256" key="1">
    <source>
        <dbReference type="PROSITE-ProRule" id="PRU00277"/>
    </source>
</evidence>
<feature type="domain" description="PPIase FKBP-type" evidence="4">
    <location>
        <begin position="187"/>
        <end position="273"/>
    </location>
</feature>
<name>A0A2V2VY89_TRYCR</name>
<protein>
    <recommendedName>
        <fullName evidence="1">peptidylprolyl isomerase</fullName>
        <ecNumber evidence="1">5.2.1.8</ecNumber>
    </recommendedName>
</protein>
<keyword evidence="3" id="KW-1133">Transmembrane helix</keyword>
<evidence type="ECO:0000259" key="4">
    <source>
        <dbReference type="PROSITE" id="PS50059"/>
    </source>
</evidence>